<dbReference type="PROSITE" id="PS51194">
    <property type="entry name" value="HELICASE_CTER"/>
    <property type="match status" value="1"/>
</dbReference>
<evidence type="ECO:0000256" key="2">
    <source>
        <dbReference type="ARBA" id="ARBA00022840"/>
    </source>
</evidence>
<dbReference type="SMART" id="SM00490">
    <property type="entry name" value="HELICc"/>
    <property type="match status" value="1"/>
</dbReference>
<dbReference type="GO" id="GO:0004386">
    <property type="term" value="F:helicase activity"/>
    <property type="evidence" value="ECO:0007669"/>
    <property type="project" value="UniProtKB-KW"/>
</dbReference>
<keyword evidence="2" id="KW-0067">ATP-binding</keyword>
<dbReference type="Pfam" id="PF00270">
    <property type="entry name" value="DEAD"/>
    <property type="match status" value="1"/>
</dbReference>
<dbReference type="AlphaFoldDB" id="A0ABD5NTA0"/>
<dbReference type="InterPro" id="IPR011545">
    <property type="entry name" value="DEAD/DEAH_box_helicase_dom"/>
</dbReference>
<organism evidence="6 7">
    <name type="scientific">Halovivax cerinus</name>
    <dbReference type="NCBI Taxonomy" id="1487865"/>
    <lineage>
        <taxon>Archaea</taxon>
        <taxon>Methanobacteriati</taxon>
        <taxon>Methanobacteriota</taxon>
        <taxon>Stenosarchaea group</taxon>
        <taxon>Halobacteria</taxon>
        <taxon>Halobacteriales</taxon>
        <taxon>Natrialbaceae</taxon>
        <taxon>Halovivax</taxon>
    </lineage>
</organism>
<feature type="region of interest" description="Disordered" evidence="3">
    <location>
        <begin position="247"/>
        <end position="305"/>
    </location>
</feature>
<dbReference type="GO" id="GO:0005524">
    <property type="term" value="F:ATP binding"/>
    <property type="evidence" value="ECO:0007669"/>
    <property type="project" value="UniProtKB-KW"/>
</dbReference>
<gene>
    <name evidence="6" type="ORF">ACFOUR_16575</name>
</gene>
<evidence type="ECO:0000313" key="6">
    <source>
        <dbReference type="EMBL" id="MFC3959976.1"/>
    </source>
</evidence>
<keyword evidence="6" id="KW-0378">Hydrolase</keyword>
<evidence type="ECO:0000313" key="7">
    <source>
        <dbReference type="Proteomes" id="UP001595846"/>
    </source>
</evidence>
<dbReference type="RefSeq" id="WP_256531509.1">
    <property type="nucleotide sequence ID" value="NZ_CP101824.1"/>
</dbReference>
<dbReference type="SUPFAM" id="SSF52540">
    <property type="entry name" value="P-loop containing nucleoside triphosphate hydrolases"/>
    <property type="match status" value="1"/>
</dbReference>
<dbReference type="PANTHER" id="PTHR47957:SF3">
    <property type="entry name" value="ATP-DEPENDENT HELICASE HRQ1"/>
    <property type="match status" value="1"/>
</dbReference>
<protein>
    <submittedName>
        <fullName evidence="6">DEAD/DEAH box helicase</fullName>
        <ecNumber evidence="6">3.6.4.-</ecNumber>
    </submittedName>
</protein>
<dbReference type="InterPro" id="IPR014001">
    <property type="entry name" value="Helicase_ATP-bd"/>
</dbReference>
<keyword evidence="7" id="KW-1185">Reference proteome</keyword>
<dbReference type="Gene3D" id="3.40.50.300">
    <property type="entry name" value="P-loop containing nucleotide triphosphate hydrolases"/>
    <property type="match status" value="2"/>
</dbReference>
<keyword evidence="6" id="KW-0347">Helicase</keyword>
<feature type="region of interest" description="Disordered" evidence="3">
    <location>
        <begin position="875"/>
        <end position="908"/>
    </location>
</feature>
<keyword evidence="1" id="KW-0547">Nucleotide-binding</keyword>
<dbReference type="Pfam" id="PF00271">
    <property type="entry name" value="Helicase_C"/>
    <property type="match status" value="1"/>
</dbReference>
<evidence type="ECO:0000259" key="5">
    <source>
        <dbReference type="PROSITE" id="PS51194"/>
    </source>
</evidence>
<comment type="caution">
    <text evidence="6">The sequence shown here is derived from an EMBL/GenBank/DDBJ whole genome shotgun (WGS) entry which is preliminary data.</text>
</comment>
<evidence type="ECO:0000256" key="1">
    <source>
        <dbReference type="ARBA" id="ARBA00022741"/>
    </source>
</evidence>
<feature type="domain" description="Helicase ATP-binding" evidence="4">
    <location>
        <begin position="69"/>
        <end position="260"/>
    </location>
</feature>
<dbReference type="EMBL" id="JBHSAQ010000014">
    <property type="protein sequence ID" value="MFC3959976.1"/>
    <property type="molecule type" value="Genomic_DNA"/>
</dbReference>
<accession>A0ABD5NTA0</accession>
<reference evidence="6 7" key="1">
    <citation type="journal article" date="2019" name="Int. J. Syst. Evol. Microbiol.">
        <title>The Global Catalogue of Microorganisms (GCM) 10K type strain sequencing project: providing services to taxonomists for standard genome sequencing and annotation.</title>
        <authorList>
            <consortium name="The Broad Institute Genomics Platform"/>
            <consortium name="The Broad Institute Genome Sequencing Center for Infectious Disease"/>
            <person name="Wu L."/>
            <person name="Ma J."/>
        </authorList>
    </citation>
    <scope>NUCLEOTIDE SEQUENCE [LARGE SCALE GENOMIC DNA]</scope>
    <source>
        <strain evidence="6 7">IBRC-M 10256</strain>
    </source>
</reference>
<dbReference type="SMART" id="SM00487">
    <property type="entry name" value="DEXDc"/>
    <property type="match status" value="1"/>
</dbReference>
<sequence>MDGTDAPPTHDGELTANDVIETFPGDPGEATIVDVPAREASTVPARDVLRPRLAEALGHDLYSHQDAALRALARDENVCVATSTASGKTLVYGLAIARRYLDAGGPATTLDGVDRGSTALVVYPTKALSRDQERELNDLYETLGLDVTVRVYDGDTERGETRREIRETADVVITNFAGVNTYLHDHDRWAGFYGACDLVVIDESHTYTGVHGMHVAWTLRRLKRVLGYYGADPGYVLTSATIGNPDAHSRGLIDEPVTVVDDDGSPRGPRDLVLWNPPRASSEDGDAVPQTQAETGTETDDDAEHADRLPASVDAPRLFSHLTYHGAQTLLFTPSRKLAELSIERAGRARERWSGYYTDPERGTDLRAYHAGHARNTRHATEQGLKTGTIDGVASTNALELGLNIGAMDATVQLGYPGQRQAFWQQIGRAGRGTERALSVLAADHRTLDQYVVSNPTYLTESDVEDAVVDTENDAVFATHVRCAADELALDQTDADSFAERERLESAIELWRRAGQLSGRLETGVSYTGPPRPQSTVSMYATAGEEYAVRLADGVDARHDPEMEPLARERVFRDFHEGAVRFHEGRQYEVTDVVHEGAQPHVVVQPVDVDYYTRTNREVTVLDAEAERSREIGDFVLHHGTGTVLSYYGTYDQVRIEGGGKRRQNVPTGLPALPMETQLCWIEVPNDVEVRLVDRYGDFAVPELDGELGESVHVGYAGGLHAAEHATIGVAPLELMVDKRDLGGLATLSLDAHLTAATPDPAGDDGSSDASIRTPDSIAAAEARIRSRADDLERPPASGWFIYDGVEGGLGFSRAIYEEFESIAERARALIAGCDCGRVDGCPACIMDDQCGNDNRPLHGEAAIDVLDALLGQTSTTSESTADEGTVNEDTADEVTPERGHRPTLFYS</sequence>
<dbReference type="GO" id="GO:0016787">
    <property type="term" value="F:hydrolase activity"/>
    <property type="evidence" value="ECO:0007669"/>
    <property type="project" value="UniProtKB-KW"/>
</dbReference>
<dbReference type="GeneID" id="73904255"/>
<dbReference type="PANTHER" id="PTHR47957">
    <property type="entry name" value="ATP-DEPENDENT HELICASE HRQ1"/>
    <property type="match status" value="1"/>
</dbReference>
<evidence type="ECO:0000259" key="4">
    <source>
        <dbReference type="PROSITE" id="PS51192"/>
    </source>
</evidence>
<evidence type="ECO:0000256" key="3">
    <source>
        <dbReference type="SAM" id="MobiDB-lite"/>
    </source>
</evidence>
<dbReference type="InterPro" id="IPR027417">
    <property type="entry name" value="P-loop_NTPase"/>
</dbReference>
<feature type="domain" description="Helicase C-terminal" evidence="5">
    <location>
        <begin position="314"/>
        <end position="476"/>
    </location>
</feature>
<feature type="compositionally biased region" description="Acidic residues" evidence="3">
    <location>
        <begin position="886"/>
        <end position="895"/>
    </location>
</feature>
<dbReference type="InterPro" id="IPR001650">
    <property type="entry name" value="Helicase_C-like"/>
</dbReference>
<proteinExistence type="predicted"/>
<name>A0ABD5NTA0_9EURY</name>
<dbReference type="EC" id="3.6.4.-" evidence="6"/>
<dbReference type="InterPro" id="IPR018973">
    <property type="entry name" value="MZB"/>
</dbReference>
<dbReference type="Proteomes" id="UP001595846">
    <property type="component" value="Unassembled WGS sequence"/>
</dbReference>
<dbReference type="Pfam" id="PF09369">
    <property type="entry name" value="MZB"/>
    <property type="match status" value="1"/>
</dbReference>
<dbReference type="PROSITE" id="PS51192">
    <property type="entry name" value="HELICASE_ATP_BIND_1"/>
    <property type="match status" value="1"/>
</dbReference>
<dbReference type="GO" id="GO:0140097">
    <property type="term" value="F:catalytic activity, acting on DNA"/>
    <property type="evidence" value="ECO:0007669"/>
    <property type="project" value="UniProtKB-ARBA"/>
</dbReference>